<dbReference type="InterPro" id="IPR020849">
    <property type="entry name" value="Small_GTPase_Ras-type"/>
</dbReference>
<evidence type="ECO:0000256" key="6">
    <source>
        <dbReference type="ARBA" id="ARBA00023134"/>
    </source>
</evidence>
<keyword evidence="3" id="KW-1003">Cell membrane</keyword>
<dbReference type="PROSITE" id="PS51419">
    <property type="entry name" value="RAB"/>
    <property type="match status" value="1"/>
</dbReference>
<dbReference type="Pfam" id="PF00071">
    <property type="entry name" value="Ras"/>
    <property type="match status" value="1"/>
</dbReference>
<dbReference type="SMART" id="SM00174">
    <property type="entry name" value="RHO"/>
    <property type="match status" value="1"/>
</dbReference>
<protein>
    <recommendedName>
        <fullName evidence="2">small monomeric GTPase</fullName>
        <ecNumber evidence="2">3.6.5.2</ecNumber>
    </recommendedName>
</protein>
<organism evidence="9">
    <name type="scientific">Amphimedon queenslandica</name>
    <name type="common">Sponge</name>
    <dbReference type="NCBI Taxonomy" id="400682"/>
    <lineage>
        <taxon>Eukaryota</taxon>
        <taxon>Metazoa</taxon>
        <taxon>Porifera</taxon>
        <taxon>Demospongiae</taxon>
        <taxon>Heteroscleromorpha</taxon>
        <taxon>Haplosclerida</taxon>
        <taxon>Niphatidae</taxon>
        <taxon>Amphimedon</taxon>
    </lineage>
</organism>
<dbReference type="EnsemblMetazoa" id="Aqu2.1.25572_001">
    <property type="protein sequence ID" value="Aqu2.1.25572_001"/>
    <property type="gene ID" value="Aqu2.1.25572"/>
</dbReference>
<dbReference type="CDD" id="cd00876">
    <property type="entry name" value="Ras"/>
    <property type="match status" value="1"/>
</dbReference>
<dbReference type="InParanoid" id="A0A1X7UCS6"/>
<evidence type="ECO:0000313" key="10">
    <source>
        <dbReference type="Proteomes" id="UP000007879"/>
    </source>
</evidence>
<dbReference type="PROSITE" id="PS51420">
    <property type="entry name" value="RHO"/>
    <property type="match status" value="1"/>
</dbReference>
<reference evidence="10" key="1">
    <citation type="journal article" date="2010" name="Nature">
        <title>The Amphimedon queenslandica genome and the evolution of animal complexity.</title>
        <authorList>
            <person name="Srivastava M."/>
            <person name="Simakov O."/>
            <person name="Chapman J."/>
            <person name="Fahey B."/>
            <person name="Gauthier M.E."/>
            <person name="Mitros T."/>
            <person name="Richards G.S."/>
            <person name="Conaco C."/>
            <person name="Dacre M."/>
            <person name="Hellsten U."/>
            <person name="Larroux C."/>
            <person name="Putnam N.H."/>
            <person name="Stanke M."/>
            <person name="Adamska M."/>
            <person name="Darling A."/>
            <person name="Degnan S.M."/>
            <person name="Oakley T.H."/>
            <person name="Plachetzki D.C."/>
            <person name="Zhai Y."/>
            <person name="Adamski M."/>
            <person name="Calcino A."/>
            <person name="Cummins S.F."/>
            <person name="Goodstein D.M."/>
            <person name="Harris C."/>
            <person name="Jackson D.J."/>
            <person name="Leys S.P."/>
            <person name="Shu S."/>
            <person name="Woodcroft B.J."/>
            <person name="Vervoort M."/>
            <person name="Kosik K.S."/>
            <person name="Manning G."/>
            <person name="Degnan B.M."/>
            <person name="Rokhsar D.S."/>
        </authorList>
    </citation>
    <scope>NUCLEOTIDE SEQUENCE [LARGE SCALE GENOMIC DNA]</scope>
</reference>
<evidence type="ECO:0000256" key="5">
    <source>
        <dbReference type="ARBA" id="ARBA00022801"/>
    </source>
</evidence>
<proteinExistence type="predicted"/>
<gene>
    <name evidence="9" type="primary">100637886</name>
</gene>
<dbReference type="AlphaFoldDB" id="A0A1X7UCS6"/>
<keyword evidence="10" id="KW-1185">Reference proteome</keyword>
<dbReference type="Proteomes" id="UP000007879">
    <property type="component" value="Unassembled WGS sequence"/>
</dbReference>
<dbReference type="InterPro" id="IPR005225">
    <property type="entry name" value="Small_GTP-bd"/>
</dbReference>
<dbReference type="FunFam" id="3.40.50.300:FF:000343">
    <property type="entry name" value="Ras family gtpase"/>
    <property type="match status" value="1"/>
</dbReference>
<keyword evidence="7" id="KW-0472">Membrane</keyword>
<evidence type="ECO:0000256" key="2">
    <source>
        <dbReference type="ARBA" id="ARBA00011984"/>
    </source>
</evidence>
<evidence type="ECO:0000256" key="7">
    <source>
        <dbReference type="ARBA" id="ARBA00023136"/>
    </source>
</evidence>
<accession>A0A1X7UCS6</accession>
<dbReference type="EnsemblMetazoa" id="XM_003388318.3">
    <property type="protein sequence ID" value="XP_003388366.1"/>
    <property type="gene ID" value="LOC100637886"/>
</dbReference>
<dbReference type="OrthoDB" id="5976022at2759"/>
<evidence type="ECO:0000256" key="3">
    <source>
        <dbReference type="ARBA" id="ARBA00022475"/>
    </source>
</evidence>
<dbReference type="GO" id="GO:0003925">
    <property type="term" value="F:G protein activity"/>
    <property type="evidence" value="ECO:0007669"/>
    <property type="project" value="UniProtKB-EC"/>
</dbReference>
<dbReference type="GO" id="GO:0007165">
    <property type="term" value="P:signal transduction"/>
    <property type="evidence" value="ECO:0007669"/>
    <property type="project" value="InterPro"/>
</dbReference>
<dbReference type="SUPFAM" id="SSF52540">
    <property type="entry name" value="P-loop containing nucleoside triphosphate hydrolases"/>
    <property type="match status" value="1"/>
</dbReference>
<keyword evidence="6" id="KW-0342">GTP-binding</keyword>
<dbReference type="SMART" id="SM00175">
    <property type="entry name" value="RAB"/>
    <property type="match status" value="1"/>
</dbReference>
<name>A0A1X7UCS6_AMPQE</name>
<feature type="compositionally biased region" description="Polar residues" evidence="8">
    <location>
        <begin position="202"/>
        <end position="216"/>
    </location>
</feature>
<reference evidence="9" key="2">
    <citation type="submission" date="2017-05" db="UniProtKB">
        <authorList>
            <consortium name="EnsemblMetazoa"/>
        </authorList>
    </citation>
    <scope>IDENTIFICATION</scope>
</reference>
<dbReference type="KEGG" id="aqu:100637886"/>
<dbReference type="eggNOG" id="KOG0395">
    <property type="taxonomic scope" value="Eukaryota"/>
</dbReference>
<dbReference type="PANTHER" id="PTHR24070">
    <property type="entry name" value="RAS, DI-RAS, AND RHEB FAMILY MEMBERS OF SMALL GTPASE SUPERFAMILY"/>
    <property type="match status" value="1"/>
</dbReference>
<dbReference type="NCBIfam" id="TIGR00231">
    <property type="entry name" value="small_GTP"/>
    <property type="match status" value="1"/>
</dbReference>
<dbReference type="InterPro" id="IPR027417">
    <property type="entry name" value="P-loop_NTPase"/>
</dbReference>
<feature type="region of interest" description="Disordered" evidence="8">
    <location>
        <begin position="198"/>
        <end position="229"/>
    </location>
</feature>
<dbReference type="GO" id="GO:0005525">
    <property type="term" value="F:GTP binding"/>
    <property type="evidence" value="ECO:0007669"/>
    <property type="project" value="UniProtKB-KW"/>
</dbReference>
<dbReference type="PRINTS" id="PR00449">
    <property type="entry name" value="RASTRNSFRMNG"/>
</dbReference>
<dbReference type="EC" id="3.6.5.2" evidence="2"/>
<dbReference type="PROSITE" id="PS51421">
    <property type="entry name" value="RAS"/>
    <property type="match status" value="1"/>
</dbReference>
<evidence type="ECO:0000313" key="9">
    <source>
        <dbReference type="EnsemblMetazoa" id="Aqu2.1.25572_001"/>
    </source>
</evidence>
<dbReference type="GO" id="GO:0005886">
    <property type="term" value="C:plasma membrane"/>
    <property type="evidence" value="ECO:0007669"/>
    <property type="project" value="UniProtKB-SubCell"/>
</dbReference>
<comment type="subcellular location">
    <subcellularLocation>
        <location evidence="1">Cell membrane</location>
    </subcellularLocation>
</comment>
<dbReference type="Gene3D" id="3.40.50.300">
    <property type="entry name" value="P-loop containing nucleotide triphosphate hydrolases"/>
    <property type="match status" value="1"/>
</dbReference>
<evidence type="ECO:0000256" key="8">
    <source>
        <dbReference type="SAM" id="MobiDB-lite"/>
    </source>
</evidence>
<keyword evidence="5" id="KW-0378">Hydrolase</keyword>
<dbReference type="InterPro" id="IPR001806">
    <property type="entry name" value="Small_GTPase"/>
</dbReference>
<evidence type="ECO:0000256" key="4">
    <source>
        <dbReference type="ARBA" id="ARBA00022741"/>
    </source>
</evidence>
<dbReference type="SMART" id="SM00173">
    <property type="entry name" value="RAS"/>
    <property type="match status" value="1"/>
</dbReference>
<evidence type="ECO:0000256" key="1">
    <source>
        <dbReference type="ARBA" id="ARBA00004236"/>
    </source>
</evidence>
<dbReference type="STRING" id="400682.A0A1X7UCS6"/>
<keyword evidence="4" id="KW-0547">Nucleotide-binding</keyword>
<sequence length="229" mass="25924">MSAAKKRGTGLPVYHPPDARFQNGNRVYKIVMLGQGGVGKSALTLQFVMHTFQEDHDPTIEDAYQKRAVIDGTPFLLDVLDTAGQDEFTAMREQYMRGGEGFLMVYSVTEKRSFKELRRFRETVNRVRHCNDVPIIVVGNKCDLSARREVTTEEGQGLAKEFNCPFFETSAALRLNVDEIYHEIVRCIQKKELRDYNEKEGSSVQTTNNKDTSNRSGGLLCCSRPQTDS</sequence>